<dbReference type="Gene3D" id="3.10.20.720">
    <property type="match status" value="1"/>
</dbReference>
<feature type="region of interest" description="Disordered" evidence="1">
    <location>
        <begin position="1"/>
        <end position="32"/>
    </location>
</feature>
<feature type="region of interest" description="Disordered" evidence="1">
    <location>
        <begin position="58"/>
        <end position="77"/>
    </location>
</feature>
<dbReference type="GO" id="GO:0034080">
    <property type="term" value="P:CENP-A containing chromatin assembly"/>
    <property type="evidence" value="ECO:0007669"/>
    <property type="project" value="InterPro"/>
</dbReference>
<dbReference type="GO" id="GO:0007059">
    <property type="term" value="P:chromosome segregation"/>
    <property type="evidence" value="ECO:0007669"/>
    <property type="project" value="InterPro"/>
</dbReference>
<feature type="region of interest" description="Disordered" evidence="1">
    <location>
        <begin position="418"/>
        <end position="442"/>
    </location>
</feature>
<dbReference type="RefSeq" id="XP_033601894.1">
    <property type="nucleotide sequence ID" value="XM_033745335.1"/>
</dbReference>
<evidence type="ECO:0000313" key="2">
    <source>
        <dbReference type="EMBL" id="KAF2759443.1"/>
    </source>
</evidence>
<dbReference type="GeneID" id="54486389"/>
<protein>
    <submittedName>
        <fullName evidence="2">CHL4-domain-containing protein</fullName>
    </submittedName>
</protein>
<dbReference type="Pfam" id="PF05238">
    <property type="entry name" value="CENP-N"/>
    <property type="match status" value="1"/>
</dbReference>
<proteinExistence type="predicted"/>
<gene>
    <name evidence="2" type="ORF">EJ05DRAFT_484397</name>
</gene>
<feature type="compositionally biased region" description="Acidic residues" evidence="1">
    <location>
        <begin position="61"/>
        <end position="74"/>
    </location>
</feature>
<dbReference type="AlphaFoldDB" id="A0A6A6W9T9"/>
<accession>A0A6A6W9T9</accession>
<evidence type="ECO:0000313" key="3">
    <source>
        <dbReference type="Proteomes" id="UP000799437"/>
    </source>
</evidence>
<dbReference type="Proteomes" id="UP000799437">
    <property type="component" value="Unassembled WGS sequence"/>
</dbReference>
<evidence type="ECO:0000256" key="1">
    <source>
        <dbReference type="SAM" id="MobiDB-lite"/>
    </source>
</evidence>
<organism evidence="2 3">
    <name type="scientific">Pseudovirgaria hyperparasitica</name>
    <dbReference type="NCBI Taxonomy" id="470096"/>
    <lineage>
        <taxon>Eukaryota</taxon>
        <taxon>Fungi</taxon>
        <taxon>Dikarya</taxon>
        <taxon>Ascomycota</taxon>
        <taxon>Pezizomycotina</taxon>
        <taxon>Dothideomycetes</taxon>
        <taxon>Dothideomycetes incertae sedis</taxon>
        <taxon>Acrospermales</taxon>
        <taxon>Acrospermaceae</taxon>
        <taxon>Pseudovirgaria</taxon>
    </lineage>
</organism>
<name>A0A6A6W9T9_9PEZI</name>
<sequence>MPRPKKLSIPTNLPLSHSDRLPPSSPEVSRTLSKLSRPSLISLALEWLSPKNISLCTPYLSEDDDDDDGPDEEAPYTPAQSIEELQEIYEELEQRKGGKKEIVERIVEGDWRHGLTLYQLATADSRSLLDHTASSNRWTAFRITRISSTEAHRDDVQERLENPLPRLHAPTFLANLQEELAPLSKAHYYLTRLSTHYTTLLRISVFESPYNTTQQALDATHPKSSSTTGETKTTFVLFPDNTPYAYISHSASTSLTSTLDRRSVHAVLLSALSTALSAPRKRYTLTPTSLSTKSLTTIFSLRGPGRSNAAQGGWGIFVADTFGVPALDYRVRPPPDLTCPPAAPHPTLSGSSDGDKENDRPEPEAKRTRAPSPASNVQRQDSSKKRRIALAASRFGLAGLPADTAALERLDVRIADPFPTTDPGALTPSHPPHPTRSTTTRITTPTISKRGRKSLPSILDAAPAERQDEEEEEVWRPDVRISFQGPHVFAGLRALVEAGVVDGARMPGWMTGEAGVSVGVVRGGRIMSRGGSG</sequence>
<feature type="compositionally biased region" description="Basic and acidic residues" evidence="1">
    <location>
        <begin position="353"/>
        <end position="367"/>
    </location>
</feature>
<keyword evidence="3" id="KW-1185">Reference proteome</keyword>
<reference evidence="2" key="1">
    <citation type="journal article" date="2020" name="Stud. Mycol.">
        <title>101 Dothideomycetes genomes: a test case for predicting lifestyles and emergence of pathogens.</title>
        <authorList>
            <person name="Haridas S."/>
            <person name="Albert R."/>
            <person name="Binder M."/>
            <person name="Bloem J."/>
            <person name="Labutti K."/>
            <person name="Salamov A."/>
            <person name="Andreopoulos B."/>
            <person name="Baker S."/>
            <person name="Barry K."/>
            <person name="Bills G."/>
            <person name="Bluhm B."/>
            <person name="Cannon C."/>
            <person name="Castanera R."/>
            <person name="Culley D."/>
            <person name="Daum C."/>
            <person name="Ezra D."/>
            <person name="Gonzalez J."/>
            <person name="Henrissat B."/>
            <person name="Kuo A."/>
            <person name="Liang C."/>
            <person name="Lipzen A."/>
            <person name="Lutzoni F."/>
            <person name="Magnuson J."/>
            <person name="Mondo S."/>
            <person name="Nolan M."/>
            <person name="Ohm R."/>
            <person name="Pangilinan J."/>
            <person name="Park H.-J."/>
            <person name="Ramirez L."/>
            <person name="Alfaro M."/>
            <person name="Sun H."/>
            <person name="Tritt A."/>
            <person name="Yoshinaga Y."/>
            <person name="Zwiers L.-H."/>
            <person name="Turgeon B."/>
            <person name="Goodwin S."/>
            <person name="Spatafora J."/>
            <person name="Crous P."/>
            <person name="Grigoriev I."/>
        </authorList>
    </citation>
    <scope>NUCLEOTIDE SEQUENCE</scope>
    <source>
        <strain evidence="2">CBS 121739</strain>
    </source>
</reference>
<feature type="compositionally biased region" description="Pro residues" evidence="1">
    <location>
        <begin position="333"/>
        <end position="344"/>
    </location>
</feature>
<dbReference type="OrthoDB" id="6585699at2759"/>
<feature type="region of interest" description="Disordered" evidence="1">
    <location>
        <begin position="333"/>
        <end position="385"/>
    </location>
</feature>
<dbReference type="InterPro" id="IPR007902">
    <property type="entry name" value="Chl4/mis15/CENP-N"/>
</dbReference>
<dbReference type="EMBL" id="ML996569">
    <property type="protein sequence ID" value="KAF2759443.1"/>
    <property type="molecule type" value="Genomic_DNA"/>
</dbReference>